<reference evidence="2 3" key="1">
    <citation type="journal article" date="2023" name="Arcadia Sci">
        <title>De novo assembly of a long-read Amblyomma americanum tick genome.</title>
        <authorList>
            <person name="Chou S."/>
            <person name="Poskanzer K.E."/>
            <person name="Rollins M."/>
            <person name="Thuy-Boun P.S."/>
        </authorList>
    </citation>
    <scope>NUCLEOTIDE SEQUENCE [LARGE SCALE GENOMIC DNA]</scope>
    <source>
        <strain evidence="2">F_SG_1</strain>
        <tissue evidence="2">Salivary glands</tissue>
    </source>
</reference>
<accession>A0AAQ4EQT6</accession>
<gene>
    <name evidence="2" type="ORF">V5799_029611</name>
</gene>
<protein>
    <submittedName>
        <fullName evidence="2">Uncharacterized protein</fullName>
    </submittedName>
</protein>
<feature type="compositionally biased region" description="Basic and acidic residues" evidence="1">
    <location>
        <begin position="32"/>
        <end position="56"/>
    </location>
</feature>
<proteinExistence type="predicted"/>
<sequence length="83" mass="9283">MREDPQGSVEYVCVYIALSDLSGKFIRIRPQQKRDLSQTKKQKEDNLITSSDRDATDDGSLALQLKKPIQVKMTVTSGANRLG</sequence>
<dbReference type="EMBL" id="JARKHS020012269">
    <property type="protein sequence ID" value="KAK8777045.1"/>
    <property type="molecule type" value="Genomic_DNA"/>
</dbReference>
<name>A0AAQ4EQT6_AMBAM</name>
<evidence type="ECO:0000313" key="3">
    <source>
        <dbReference type="Proteomes" id="UP001321473"/>
    </source>
</evidence>
<evidence type="ECO:0000256" key="1">
    <source>
        <dbReference type="SAM" id="MobiDB-lite"/>
    </source>
</evidence>
<dbReference type="Proteomes" id="UP001321473">
    <property type="component" value="Unassembled WGS sequence"/>
</dbReference>
<organism evidence="2 3">
    <name type="scientific">Amblyomma americanum</name>
    <name type="common">Lone star tick</name>
    <dbReference type="NCBI Taxonomy" id="6943"/>
    <lineage>
        <taxon>Eukaryota</taxon>
        <taxon>Metazoa</taxon>
        <taxon>Ecdysozoa</taxon>
        <taxon>Arthropoda</taxon>
        <taxon>Chelicerata</taxon>
        <taxon>Arachnida</taxon>
        <taxon>Acari</taxon>
        <taxon>Parasitiformes</taxon>
        <taxon>Ixodida</taxon>
        <taxon>Ixodoidea</taxon>
        <taxon>Ixodidae</taxon>
        <taxon>Amblyomminae</taxon>
        <taxon>Amblyomma</taxon>
    </lineage>
</organism>
<dbReference type="AlphaFoldDB" id="A0AAQ4EQT6"/>
<evidence type="ECO:0000313" key="2">
    <source>
        <dbReference type="EMBL" id="KAK8777045.1"/>
    </source>
</evidence>
<comment type="caution">
    <text evidence="2">The sequence shown here is derived from an EMBL/GenBank/DDBJ whole genome shotgun (WGS) entry which is preliminary data.</text>
</comment>
<keyword evidence="3" id="KW-1185">Reference proteome</keyword>
<feature type="region of interest" description="Disordered" evidence="1">
    <location>
        <begin position="32"/>
        <end position="60"/>
    </location>
</feature>